<dbReference type="InterPro" id="IPR012677">
    <property type="entry name" value="Nucleotide-bd_a/b_plait_sf"/>
</dbReference>
<keyword evidence="4 6" id="KW-0694">RNA-binding</keyword>
<evidence type="ECO:0000313" key="11">
    <source>
        <dbReference type="EnsemblProtists" id="EKX42947"/>
    </source>
</evidence>
<keyword evidence="3 6" id="KW-0396">Initiation factor</keyword>
<dbReference type="GO" id="GO:0003743">
    <property type="term" value="F:translation initiation factor activity"/>
    <property type="evidence" value="ECO:0007669"/>
    <property type="project" value="UniProtKB-UniRule"/>
</dbReference>
<feature type="domain" description="RRM" evidence="9">
    <location>
        <begin position="27"/>
        <end position="118"/>
    </location>
</feature>
<keyword evidence="2 6" id="KW-0963">Cytoplasm</keyword>
<dbReference type="Gene3D" id="3.30.70.330">
    <property type="match status" value="1"/>
</dbReference>
<evidence type="ECO:0000256" key="3">
    <source>
        <dbReference type="ARBA" id="ARBA00022540"/>
    </source>
</evidence>
<evidence type="ECO:0000256" key="1">
    <source>
        <dbReference type="ARBA" id="ARBA00004496"/>
    </source>
</evidence>
<dbReference type="InterPro" id="IPR013979">
    <property type="entry name" value="TIF_beta_prop-like"/>
</dbReference>
<keyword evidence="8" id="KW-0175">Coiled coil</keyword>
<comment type="subunit">
    <text evidence="6 7">Component of the eukaryotic translation initiation factor 3 (eIF-3) complex.</text>
</comment>
<dbReference type="AlphaFoldDB" id="L1J3Q7"/>
<dbReference type="InterPro" id="IPR035979">
    <property type="entry name" value="RBD_domain_sf"/>
</dbReference>
<dbReference type="RefSeq" id="XP_005829927.1">
    <property type="nucleotide sequence ID" value="XM_005829870.1"/>
</dbReference>
<dbReference type="InterPro" id="IPR034363">
    <property type="entry name" value="eIF3B_RRM"/>
</dbReference>
<evidence type="ECO:0000256" key="4">
    <source>
        <dbReference type="ARBA" id="ARBA00022884"/>
    </source>
</evidence>
<dbReference type="SUPFAM" id="SSF54928">
    <property type="entry name" value="RNA-binding domain, RBD"/>
    <property type="match status" value="1"/>
</dbReference>
<dbReference type="GO" id="GO:0033290">
    <property type="term" value="C:eukaryotic 48S preinitiation complex"/>
    <property type="evidence" value="ECO:0007669"/>
    <property type="project" value="UniProtKB-UniRule"/>
</dbReference>
<evidence type="ECO:0000256" key="6">
    <source>
        <dbReference type="HAMAP-Rule" id="MF_03001"/>
    </source>
</evidence>
<dbReference type="Gene3D" id="2.130.10.10">
    <property type="entry name" value="YVTN repeat-like/Quinoprotein amine dehydrogenase"/>
    <property type="match status" value="2"/>
</dbReference>
<gene>
    <name evidence="10" type="ORF">GUITHDRAFT_110994</name>
</gene>
<dbReference type="GO" id="GO:0001732">
    <property type="term" value="P:formation of cytoplasmic translation initiation complex"/>
    <property type="evidence" value="ECO:0007669"/>
    <property type="project" value="UniProtKB-UniRule"/>
</dbReference>
<comment type="similarity">
    <text evidence="6 7">Belongs to the eIF-3 subunit B family.</text>
</comment>
<reference evidence="10 12" key="1">
    <citation type="journal article" date="2012" name="Nature">
        <title>Algal genomes reveal evolutionary mosaicism and the fate of nucleomorphs.</title>
        <authorList>
            <consortium name="DOE Joint Genome Institute"/>
            <person name="Curtis B.A."/>
            <person name="Tanifuji G."/>
            <person name="Burki F."/>
            <person name="Gruber A."/>
            <person name="Irimia M."/>
            <person name="Maruyama S."/>
            <person name="Arias M.C."/>
            <person name="Ball S.G."/>
            <person name="Gile G.H."/>
            <person name="Hirakawa Y."/>
            <person name="Hopkins J.F."/>
            <person name="Kuo A."/>
            <person name="Rensing S.A."/>
            <person name="Schmutz J."/>
            <person name="Symeonidi A."/>
            <person name="Elias M."/>
            <person name="Eveleigh R.J."/>
            <person name="Herman E.K."/>
            <person name="Klute M.J."/>
            <person name="Nakayama T."/>
            <person name="Obornik M."/>
            <person name="Reyes-Prieto A."/>
            <person name="Armbrust E.V."/>
            <person name="Aves S.J."/>
            <person name="Beiko R.G."/>
            <person name="Coutinho P."/>
            <person name="Dacks J.B."/>
            <person name="Durnford D.G."/>
            <person name="Fast N.M."/>
            <person name="Green B.R."/>
            <person name="Grisdale C.J."/>
            <person name="Hempel F."/>
            <person name="Henrissat B."/>
            <person name="Hoppner M.P."/>
            <person name="Ishida K."/>
            <person name="Kim E."/>
            <person name="Koreny L."/>
            <person name="Kroth P.G."/>
            <person name="Liu Y."/>
            <person name="Malik S.B."/>
            <person name="Maier U.G."/>
            <person name="McRose D."/>
            <person name="Mock T."/>
            <person name="Neilson J.A."/>
            <person name="Onodera N.T."/>
            <person name="Poole A.M."/>
            <person name="Pritham E.J."/>
            <person name="Richards T.A."/>
            <person name="Rocap G."/>
            <person name="Roy S.W."/>
            <person name="Sarai C."/>
            <person name="Schaack S."/>
            <person name="Shirato S."/>
            <person name="Slamovits C.H."/>
            <person name="Spencer D.F."/>
            <person name="Suzuki S."/>
            <person name="Worden A.Z."/>
            <person name="Zauner S."/>
            <person name="Barry K."/>
            <person name="Bell C."/>
            <person name="Bharti A.K."/>
            <person name="Crow J.A."/>
            <person name="Grimwood J."/>
            <person name="Kramer R."/>
            <person name="Lindquist E."/>
            <person name="Lucas S."/>
            <person name="Salamov A."/>
            <person name="McFadden G.I."/>
            <person name="Lane C.E."/>
            <person name="Keeling P.J."/>
            <person name="Gray M.W."/>
            <person name="Grigoriev I.V."/>
            <person name="Archibald J.M."/>
        </authorList>
    </citation>
    <scope>NUCLEOTIDE SEQUENCE</scope>
    <source>
        <strain evidence="10 12">CCMP2712</strain>
    </source>
</reference>
<dbReference type="FunFam" id="3.30.70.330:FF:000235">
    <property type="entry name" value="Eukaryotic translation initiation factor 3 subunit B"/>
    <property type="match status" value="1"/>
</dbReference>
<evidence type="ECO:0000256" key="8">
    <source>
        <dbReference type="SAM" id="Coils"/>
    </source>
</evidence>
<comment type="subcellular location">
    <subcellularLocation>
        <location evidence="1 6 7">Cytoplasm</location>
    </subcellularLocation>
</comment>
<comment type="function">
    <text evidence="6">RNA-binding component of the eukaryotic translation initiation factor 3 (eIF-3) complex, which is involved in protein synthesis of a specialized repertoire of mRNAs and, together with other initiation factors, stimulates binding of mRNA and methionyl-tRNAi to the 40S ribosome. The eIF-3 complex specifically targets and initiates translation of a subset of mRNAs involved in cell proliferation.</text>
</comment>
<keyword evidence="12" id="KW-1185">Reference proteome</keyword>
<evidence type="ECO:0000256" key="5">
    <source>
        <dbReference type="ARBA" id="ARBA00022917"/>
    </source>
</evidence>
<evidence type="ECO:0000313" key="10">
    <source>
        <dbReference type="EMBL" id="EKX42947.1"/>
    </source>
</evidence>
<dbReference type="STRING" id="905079.L1J3Q7"/>
<evidence type="ECO:0000256" key="2">
    <source>
        <dbReference type="ARBA" id="ARBA00022490"/>
    </source>
</evidence>
<accession>L1J3Q7</accession>
<dbReference type="InterPro" id="IPR011400">
    <property type="entry name" value="EIF3B"/>
</dbReference>
<reference evidence="11" key="3">
    <citation type="submission" date="2015-06" db="UniProtKB">
        <authorList>
            <consortium name="EnsemblProtists"/>
        </authorList>
    </citation>
    <scope>IDENTIFICATION</scope>
</reference>
<dbReference type="GO" id="GO:0031369">
    <property type="term" value="F:translation initiation factor binding"/>
    <property type="evidence" value="ECO:0007669"/>
    <property type="project" value="InterPro"/>
</dbReference>
<proteinExistence type="inferred from homology"/>
<protein>
    <recommendedName>
        <fullName evidence="6 7">Eukaryotic translation initiation factor 3 subunit B</fullName>
        <shortName evidence="6 7">eIF3b</shortName>
    </recommendedName>
    <alternativeName>
        <fullName evidence="6">Eukaryotic translation initiation factor 3 subunit 9</fullName>
    </alternativeName>
</protein>
<organism evidence="10">
    <name type="scientific">Guillardia theta (strain CCMP2712)</name>
    <name type="common">Cryptophyte</name>
    <dbReference type="NCBI Taxonomy" id="905079"/>
    <lineage>
        <taxon>Eukaryota</taxon>
        <taxon>Cryptophyceae</taxon>
        <taxon>Pyrenomonadales</taxon>
        <taxon>Geminigeraceae</taxon>
        <taxon>Guillardia</taxon>
    </lineage>
</organism>
<dbReference type="PANTHER" id="PTHR14068:SF0">
    <property type="entry name" value="EUKARYOTIC TRANSLATION INITIATION FACTOR 3 SUBUNIT B"/>
    <property type="match status" value="1"/>
</dbReference>
<dbReference type="GO" id="GO:0003723">
    <property type="term" value="F:RNA binding"/>
    <property type="evidence" value="ECO:0007669"/>
    <property type="project" value="UniProtKB-UniRule"/>
</dbReference>
<dbReference type="eggNOG" id="KOG2314">
    <property type="taxonomic scope" value="Eukaryota"/>
</dbReference>
<feature type="coiled-coil region" evidence="8">
    <location>
        <begin position="572"/>
        <end position="599"/>
    </location>
</feature>
<dbReference type="GO" id="GO:0005852">
    <property type="term" value="C:eukaryotic translation initiation factor 3 complex"/>
    <property type="evidence" value="ECO:0007669"/>
    <property type="project" value="UniProtKB-UniRule"/>
</dbReference>
<dbReference type="HAMAP" id="MF_03001">
    <property type="entry name" value="eIF3b"/>
    <property type="match status" value="1"/>
</dbReference>
<dbReference type="HOGENOM" id="CLU_011152_2_0_1"/>
<dbReference type="GeneID" id="17299580"/>
<dbReference type="OrthoDB" id="10250414at2759"/>
<evidence type="ECO:0000313" key="12">
    <source>
        <dbReference type="Proteomes" id="UP000011087"/>
    </source>
</evidence>
<dbReference type="Pfam" id="PF00076">
    <property type="entry name" value="RRM_1"/>
    <property type="match status" value="1"/>
</dbReference>
<dbReference type="EnsemblProtists" id="EKX42947">
    <property type="protein sequence ID" value="EKX42947"/>
    <property type="gene ID" value="GUITHDRAFT_110994"/>
</dbReference>
<evidence type="ECO:0000256" key="7">
    <source>
        <dbReference type="PIRNR" id="PIRNR036424"/>
    </source>
</evidence>
<dbReference type="GO" id="GO:0016282">
    <property type="term" value="C:eukaryotic 43S preinitiation complex"/>
    <property type="evidence" value="ECO:0007669"/>
    <property type="project" value="UniProtKB-UniRule"/>
</dbReference>
<keyword evidence="5 6" id="KW-0648">Protein biosynthesis</keyword>
<comment type="function">
    <text evidence="7">Component of the eukaryotic translation initiation factor 3 (eIF-3) complex, which is involved in protein synthesis and, together with other initiation factors, stimulates binding of mRNA and methionyl-tRNAi to the 40S ribosome.</text>
</comment>
<dbReference type="SUPFAM" id="SSF82171">
    <property type="entry name" value="DPP6 N-terminal domain-like"/>
    <property type="match status" value="1"/>
</dbReference>
<dbReference type="EMBL" id="JH993013">
    <property type="protein sequence ID" value="EKX42947.1"/>
    <property type="molecule type" value="Genomic_DNA"/>
</dbReference>
<dbReference type="OMA" id="LWGGPQF"/>
<evidence type="ECO:0000259" key="9">
    <source>
        <dbReference type="PROSITE" id="PS50102"/>
    </source>
</evidence>
<dbReference type="PIRSF" id="PIRSF036424">
    <property type="entry name" value="eIF3b"/>
    <property type="match status" value="1"/>
</dbReference>
<dbReference type="SMART" id="SM00360">
    <property type="entry name" value="RRM"/>
    <property type="match status" value="1"/>
</dbReference>
<name>L1J3Q7_GUITC</name>
<dbReference type="KEGG" id="gtt:GUITHDRAFT_110994"/>
<dbReference type="PANTHER" id="PTHR14068">
    <property type="entry name" value="EUKARYOTIC TRANSLATION INITIATION FACTOR 3 EIF3 -RELATED"/>
    <property type="match status" value="1"/>
</dbReference>
<dbReference type="CDD" id="cd12278">
    <property type="entry name" value="RRM_eIF3B"/>
    <property type="match status" value="1"/>
</dbReference>
<dbReference type="PaxDb" id="55529-EKX42947"/>
<dbReference type="Proteomes" id="UP000011087">
    <property type="component" value="Unassembled WGS sequence"/>
</dbReference>
<reference evidence="12" key="2">
    <citation type="submission" date="2012-11" db="EMBL/GenBank/DDBJ databases">
        <authorList>
            <person name="Kuo A."/>
            <person name="Curtis B.A."/>
            <person name="Tanifuji G."/>
            <person name="Burki F."/>
            <person name="Gruber A."/>
            <person name="Irimia M."/>
            <person name="Maruyama S."/>
            <person name="Arias M.C."/>
            <person name="Ball S.G."/>
            <person name="Gile G.H."/>
            <person name="Hirakawa Y."/>
            <person name="Hopkins J.F."/>
            <person name="Rensing S.A."/>
            <person name="Schmutz J."/>
            <person name="Symeonidi A."/>
            <person name="Elias M."/>
            <person name="Eveleigh R.J."/>
            <person name="Herman E.K."/>
            <person name="Klute M.J."/>
            <person name="Nakayama T."/>
            <person name="Obornik M."/>
            <person name="Reyes-Prieto A."/>
            <person name="Armbrust E.V."/>
            <person name="Aves S.J."/>
            <person name="Beiko R.G."/>
            <person name="Coutinho P."/>
            <person name="Dacks J.B."/>
            <person name="Durnford D.G."/>
            <person name="Fast N.M."/>
            <person name="Green B.R."/>
            <person name="Grisdale C."/>
            <person name="Hempe F."/>
            <person name="Henrissat B."/>
            <person name="Hoppner M.P."/>
            <person name="Ishida K.-I."/>
            <person name="Kim E."/>
            <person name="Koreny L."/>
            <person name="Kroth P.G."/>
            <person name="Liu Y."/>
            <person name="Malik S.-B."/>
            <person name="Maier U.G."/>
            <person name="McRose D."/>
            <person name="Mock T."/>
            <person name="Neilson J.A."/>
            <person name="Onodera N.T."/>
            <person name="Poole A.M."/>
            <person name="Pritham E.J."/>
            <person name="Richards T.A."/>
            <person name="Rocap G."/>
            <person name="Roy S.W."/>
            <person name="Sarai C."/>
            <person name="Schaack S."/>
            <person name="Shirato S."/>
            <person name="Slamovits C.H."/>
            <person name="Spencer D.F."/>
            <person name="Suzuki S."/>
            <person name="Worden A.Z."/>
            <person name="Zauner S."/>
            <person name="Barry K."/>
            <person name="Bell C."/>
            <person name="Bharti A.K."/>
            <person name="Crow J.A."/>
            <person name="Grimwood J."/>
            <person name="Kramer R."/>
            <person name="Lindquist E."/>
            <person name="Lucas S."/>
            <person name="Salamov A."/>
            <person name="McFadden G.I."/>
            <person name="Lane C.E."/>
            <person name="Keeling P.J."/>
            <person name="Gray M.W."/>
            <person name="Grigoriev I.V."/>
            <person name="Archibald J.M."/>
        </authorList>
    </citation>
    <scope>NUCLEOTIDE SEQUENCE</scope>
    <source>
        <strain evidence="12">CCMP2712</strain>
    </source>
</reference>
<dbReference type="InterPro" id="IPR015943">
    <property type="entry name" value="WD40/YVTN_repeat-like_dom_sf"/>
</dbReference>
<dbReference type="Pfam" id="PF08662">
    <property type="entry name" value="eIF2A"/>
    <property type="match status" value="1"/>
</dbReference>
<dbReference type="PROSITE" id="PS50102">
    <property type="entry name" value="RRM"/>
    <property type="match status" value="1"/>
</dbReference>
<sequence>MAGDNRDEYDDDDVPFTKAELDLSMDNVIVVDNLPVVPPEKVEKLAGILLKLYSKIGAIVEDGDYNGLHMPMDDEKGMSKGFAFIEFVDKKSAVMAVEQTDGHKLDKNHVFSVCRFPEFHRIVNVPDQYEAPQPPQYKERGNLREWLLDPKARDQYVIRYTDESEIYWNDTVDVKESDRLVFSRKKWTDTGHQWSPHGTYVVTFHRPGLRLWGGQNFEAAGRFMHNNVKLVDFSPCETYLVTVTWADRASDKEEENAIIIWDVRTGEKKRGFKNDGAKDKPVEPFKWSHDGKYFAKIADESIQVYSTEDFKLLDKKSFKLPGVKEFHWSPSQNIMAAFVPGSGDGQTPARVVPSRKELRQKNLFSVSDIQMHWHPDGTYLCVKVDRQKSKKTTTYSFELFRIKERDIPIEVLEIKDSVVAFAWEPKGHRFCLVHGEQPRPDISFYTMLKEGKAAVSLLKTLEKKPVNELFWSPMGHHIVLAGLKNLNGMLNFYNVDEMESMNEDEHFLCTDLVWDPTGRYVCTYVSAFRQPMENGYTIWNFAGRPQLRTAKDKFFQFLWRPRPPSLLTAKQEKEIRKQLAEYSQRYTEEDRKAKELAETAHLREREAKRKTFEEGEAIRKQLYMQWQEERRELRGCLTDDEDLYEFVEETFEEVLEVKEERI</sequence>
<dbReference type="InterPro" id="IPR000504">
    <property type="entry name" value="RRM_dom"/>
</dbReference>